<sequence length="148" mass="16510">MKSPPYVMTLYPYRVDKPQTTHFSEFVGNPGRMPTCGRPESNYRADSIIGVIDTGIKPERLSFSDDGLGPIPKRWKGSCQAERTSLLPIAIRRSSAPNISIRATIHILQRSWMGLTRISYRHEIPIATAHIVLSLQPDDGHDAQATRG</sequence>
<accession>A0A8T0HL34</accession>
<organism evidence="2 3">
    <name type="scientific">Ceratodon purpureus</name>
    <name type="common">Fire moss</name>
    <name type="synonym">Dicranum purpureum</name>
    <dbReference type="NCBI Taxonomy" id="3225"/>
    <lineage>
        <taxon>Eukaryota</taxon>
        <taxon>Viridiplantae</taxon>
        <taxon>Streptophyta</taxon>
        <taxon>Embryophyta</taxon>
        <taxon>Bryophyta</taxon>
        <taxon>Bryophytina</taxon>
        <taxon>Bryopsida</taxon>
        <taxon>Dicranidae</taxon>
        <taxon>Pseudoditrichales</taxon>
        <taxon>Ditrichaceae</taxon>
        <taxon>Ceratodon</taxon>
    </lineage>
</organism>
<comment type="similarity">
    <text evidence="1">Belongs to the peptidase S8 family.</text>
</comment>
<dbReference type="GO" id="GO:0006508">
    <property type="term" value="P:proteolysis"/>
    <property type="evidence" value="ECO:0007669"/>
    <property type="project" value="InterPro"/>
</dbReference>
<protein>
    <submittedName>
        <fullName evidence="2">Uncharacterized protein</fullName>
    </submittedName>
</protein>
<proteinExistence type="inferred from homology"/>
<dbReference type="Gene3D" id="3.40.50.200">
    <property type="entry name" value="Peptidase S8/S53 domain"/>
    <property type="match status" value="1"/>
</dbReference>
<evidence type="ECO:0000313" key="2">
    <source>
        <dbReference type="EMBL" id="KAG0571531.1"/>
    </source>
</evidence>
<gene>
    <name evidence="2" type="ORF">KC19_VG019400</name>
</gene>
<dbReference type="AlphaFoldDB" id="A0A8T0HL34"/>
<dbReference type="InterPro" id="IPR036852">
    <property type="entry name" value="Peptidase_S8/S53_dom_sf"/>
</dbReference>
<dbReference type="InterPro" id="IPR045051">
    <property type="entry name" value="SBT"/>
</dbReference>
<keyword evidence="3" id="KW-1185">Reference proteome</keyword>
<name>A0A8T0HL34_CERPU</name>
<evidence type="ECO:0000256" key="1">
    <source>
        <dbReference type="ARBA" id="ARBA00011073"/>
    </source>
</evidence>
<comment type="caution">
    <text evidence="2">The sequence shown here is derived from an EMBL/GenBank/DDBJ whole genome shotgun (WGS) entry which is preliminary data.</text>
</comment>
<dbReference type="GO" id="GO:0004252">
    <property type="term" value="F:serine-type endopeptidase activity"/>
    <property type="evidence" value="ECO:0007669"/>
    <property type="project" value="InterPro"/>
</dbReference>
<evidence type="ECO:0000313" key="3">
    <source>
        <dbReference type="Proteomes" id="UP000822688"/>
    </source>
</evidence>
<dbReference type="PANTHER" id="PTHR10795">
    <property type="entry name" value="PROPROTEIN CONVERTASE SUBTILISIN/KEXIN"/>
    <property type="match status" value="1"/>
</dbReference>
<dbReference type="EMBL" id="CM026426">
    <property type="protein sequence ID" value="KAG0571531.1"/>
    <property type="molecule type" value="Genomic_DNA"/>
</dbReference>
<reference evidence="2" key="1">
    <citation type="submission" date="2020-06" db="EMBL/GenBank/DDBJ databases">
        <title>WGS assembly of Ceratodon purpureus strain R40.</title>
        <authorList>
            <person name="Carey S.B."/>
            <person name="Jenkins J."/>
            <person name="Shu S."/>
            <person name="Lovell J.T."/>
            <person name="Sreedasyam A."/>
            <person name="Maumus F."/>
            <person name="Tiley G.P."/>
            <person name="Fernandez-Pozo N."/>
            <person name="Barry K."/>
            <person name="Chen C."/>
            <person name="Wang M."/>
            <person name="Lipzen A."/>
            <person name="Daum C."/>
            <person name="Saski C.A."/>
            <person name="Payton A.C."/>
            <person name="Mcbreen J.C."/>
            <person name="Conrad R.E."/>
            <person name="Kollar L.M."/>
            <person name="Olsson S."/>
            <person name="Huttunen S."/>
            <person name="Landis J.B."/>
            <person name="Wickett N.J."/>
            <person name="Johnson M.G."/>
            <person name="Rensing S.A."/>
            <person name="Grimwood J."/>
            <person name="Schmutz J."/>
            <person name="Mcdaniel S.F."/>
        </authorList>
    </citation>
    <scope>NUCLEOTIDE SEQUENCE</scope>
    <source>
        <strain evidence="2">R40</strain>
    </source>
</reference>
<dbReference type="Proteomes" id="UP000822688">
    <property type="component" value="Chromosome V"/>
</dbReference>